<organism evidence="2 3">
    <name type="scientific">Stagnimonas aquatica</name>
    <dbReference type="NCBI Taxonomy" id="2689987"/>
    <lineage>
        <taxon>Bacteria</taxon>
        <taxon>Pseudomonadati</taxon>
        <taxon>Pseudomonadota</taxon>
        <taxon>Gammaproteobacteria</taxon>
        <taxon>Nevskiales</taxon>
        <taxon>Nevskiaceae</taxon>
        <taxon>Stagnimonas</taxon>
    </lineage>
</organism>
<dbReference type="EMBL" id="RJVO01000010">
    <property type="protein sequence ID" value="ROH85976.1"/>
    <property type="molecule type" value="Genomic_DNA"/>
</dbReference>
<feature type="compositionally biased region" description="Basic and acidic residues" evidence="1">
    <location>
        <begin position="306"/>
        <end position="316"/>
    </location>
</feature>
<gene>
    <name evidence="2" type="ORF">ED208_16260</name>
</gene>
<dbReference type="InParanoid" id="A0A3N0UZJ8"/>
<reference evidence="2 3" key="1">
    <citation type="submission" date="2018-10" db="EMBL/GenBank/DDBJ databases">
        <authorList>
            <person name="Chen W.-M."/>
        </authorList>
    </citation>
    <scope>NUCLEOTIDE SEQUENCE [LARGE SCALE GENOMIC DNA]</scope>
    <source>
        <strain evidence="2 3">THS-13</strain>
    </source>
</reference>
<dbReference type="FunCoup" id="A0A3N0UZJ8">
    <property type="interactions" value="326"/>
</dbReference>
<proteinExistence type="predicted"/>
<sequence>MTTLPQPEPTFDPDALLASLPGFACGELPDWGLIRAEGPEAMAFLQAQLSNDLNAVSRQQAQLSGYCSAKGRLLTVLTVSRLDREGSYGLELPTELLAASLKRLRMYLLRSKLSLDDVSASLPALALAGREASARLQQLGLPVPEGALACAWDGDLQISRRPGDWPRFLLRAPPERLHALRKRLDTATPLDHRHWHLAELLAGIPVVRSETVEHFVPQTVDLDLAGGISFSKGCYPGQEIVARVHYLGRLKQRLHLGFCDAPAAPGSAIYADGESGQAVGEVMDSAPLPDGRQALALSLNLSHGDHPRLHLGRADGPRLSGLRPSHR</sequence>
<keyword evidence="3" id="KW-1185">Reference proteome</keyword>
<dbReference type="PANTHER" id="PTHR22602:SF0">
    <property type="entry name" value="TRANSFERASE CAF17, MITOCHONDRIAL-RELATED"/>
    <property type="match status" value="1"/>
</dbReference>
<dbReference type="Proteomes" id="UP000282106">
    <property type="component" value="Unassembled WGS sequence"/>
</dbReference>
<dbReference type="Gene3D" id="2.40.30.160">
    <property type="match status" value="1"/>
</dbReference>
<dbReference type="SUPFAM" id="SSF103025">
    <property type="entry name" value="Folate-binding domain"/>
    <property type="match status" value="1"/>
</dbReference>
<dbReference type="GO" id="GO:0016226">
    <property type="term" value="P:iron-sulfur cluster assembly"/>
    <property type="evidence" value="ECO:0007669"/>
    <property type="project" value="TreeGrafter"/>
</dbReference>
<dbReference type="PANTHER" id="PTHR22602">
    <property type="entry name" value="TRANSFERASE CAF17, MITOCHONDRIAL-RELATED"/>
    <property type="match status" value="1"/>
</dbReference>
<name>A0A3N0UZJ8_9GAMM</name>
<dbReference type="RefSeq" id="WP_123212985.1">
    <property type="nucleotide sequence ID" value="NZ_RJVO01000010.1"/>
</dbReference>
<dbReference type="Gene3D" id="3.30.70.1400">
    <property type="entry name" value="Aminomethyltransferase beta-barrel domains"/>
    <property type="match status" value="1"/>
</dbReference>
<dbReference type="InterPro" id="IPR017703">
    <property type="entry name" value="YgfZ/GCV_T_CS"/>
</dbReference>
<dbReference type="NCBIfam" id="TIGR03317">
    <property type="entry name" value="ygfZ_signature"/>
    <property type="match status" value="1"/>
</dbReference>
<dbReference type="InterPro" id="IPR045179">
    <property type="entry name" value="YgfZ/GcvT"/>
</dbReference>
<dbReference type="AlphaFoldDB" id="A0A3N0UZJ8"/>
<feature type="region of interest" description="Disordered" evidence="1">
    <location>
        <begin position="306"/>
        <end position="327"/>
    </location>
</feature>
<dbReference type="Gene3D" id="3.30.70.1630">
    <property type="match status" value="1"/>
</dbReference>
<evidence type="ECO:0000313" key="2">
    <source>
        <dbReference type="EMBL" id="ROH85976.1"/>
    </source>
</evidence>
<evidence type="ECO:0000256" key="1">
    <source>
        <dbReference type="SAM" id="MobiDB-lite"/>
    </source>
</evidence>
<evidence type="ECO:0000313" key="3">
    <source>
        <dbReference type="Proteomes" id="UP000282106"/>
    </source>
</evidence>
<accession>A0A3N0UZJ8</accession>
<protein>
    <submittedName>
        <fullName evidence="2">Folate-binding protein</fullName>
    </submittedName>
</protein>
<comment type="caution">
    <text evidence="2">The sequence shown here is derived from an EMBL/GenBank/DDBJ whole genome shotgun (WGS) entry which is preliminary data.</text>
</comment>